<dbReference type="RefSeq" id="WP_200357893.1">
    <property type="nucleotide sequence ID" value="NZ_JAENIL010000054.1"/>
</dbReference>
<feature type="signal peptide" evidence="8">
    <location>
        <begin position="1"/>
        <end position="26"/>
    </location>
</feature>
<dbReference type="AlphaFoldDB" id="A0A934VTM7"/>
<keyword evidence="2" id="KW-0813">Transport</keyword>
<dbReference type="PANTHER" id="PTHR32552">
    <property type="entry name" value="FERRICHROME IRON RECEPTOR-RELATED"/>
    <property type="match status" value="1"/>
</dbReference>
<evidence type="ECO:0000256" key="8">
    <source>
        <dbReference type="SAM" id="SignalP"/>
    </source>
</evidence>
<dbReference type="Gene3D" id="2.40.170.20">
    <property type="entry name" value="TonB-dependent receptor, beta-barrel domain"/>
    <property type="match status" value="1"/>
</dbReference>
<evidence type="ECO:0000256" key="1">
    <source>
        <dbReference type="ARBA" id="ARBA00004571"/>
    </source>
</evidence>
<gene>
    <name evidence="10" type="ORF">JIN87_22530</name>
</gene>
<sequence>MKRNKATLWATALTLSASPLLHYAYAQSTDDEIFNLQPFQVTSNREEGYRATSTISASRLNVQLDEVPVNIPVMTADFIDDTVSVTQREALEWHAAVEGKNVRGFGTEEFYRHGFQHLSDTQGFLIQRMEIVRGPTAILSGPIHPGGAINVITKQAVLDSNFGEARFQHTFAENHSYGNIGFDINAGNLGKDTDYGNTMAFRFTGAYQQDSGRGAWTGNDYGAGLMSFRWRPQEETIITAEYYNYKLDSDRTDHMAGLRLNMPTDSATGFQKPVGLAAREQGYSDIINGANWLGPDASAPERNNEFIINVNHKFNDFFFVDASFTRADRDLDFINMMHGNGMGTYQLRLKDGAPAGSQDVDDYLIYRRLGPSRLIGNIVDQIGVMATWIPDFTENSNHKVMFGYQSFEQDKLLDFKWYKEIGTGELWHSPVEISDYPRGDLSYDFSLLYEDVHLDRQEVNEQDTLFVNWTGEWLDERLHTMFGLFNTDLSQNQTNFGTAKEVHDSSKTLPQIGAVYDFTEDFGMYASFTESAAINSNQAPPADNADFHFPPKSGEMREIGFRFDLLDKKLVGSLGIYEVNQTDVVSYNSETEEFVNLGDVESTGYDLDIFYYPTANWSVIFGWAHNDKDVPALIASTGGTAADRNAFASPPNKYSLWTKYTIKDGPMHGVSFGGGFKLVEGTPTERTVNGTTYRASTPDRTRFDLFVQKKGMLNDDVEYYVSLNARNLTGKELINQNPGLGSGIAYGWRPNSALRYEFDQDPEYTVTTGLKW</sequence>
<name>A0A934VTM7_9BACT</name>
<keyword evidence="6" id="KW-0472">Membrane</keyword>
<protein>
    <submittedName>
        <fullName evidence="10">TonB-dependent receptor</fullName>
    </submittedName>
</protein>
<keyword evidence="5" id="KW-0798">TonB box</keyword>
<evidence type="ECO:0000256" key="2">
    <source>
        <dbReference type="ARBA" id="ARBA00022448"/>
    </source>
</evidence>
<keyword evidence="10" id="KW-0675">Receptor</keyword>
<dbReference type="GO" id="GO:0009279">
    <property type="term" value="C:cell outer membrane"/>
    <property type="evidence" value="ECO:0007669"/>
    <property type="project" value="UniProtKB-SubCell"/>
</dbReference>
<comment type="caution">
    <text evidence="10">The sequence shown here is derived from an EMBL/GenBank/DDBJ whole genome shotgun (WGS) entry which is preliminary data.</text>
</comment>
<reference evidence="10" key="1">
    <citation type="submission" date="2021-01" db="EMBL/GenBank/DDBJ databases">
        <title>Modified the classification status of verrucomicrobia.</title>
        <authorList>
            <person name="Feng X."/>
        </authorList>
    </citation>
    <scope>NUCLEOTIDE SEQUENCE</scope>
    <source>
        <strain evidence="10">KCTC 13126</strain>
    </source>
</reference>
<dbReference type="Proteomes" id="UP000617628">
    <property type="component" value="Unassembled WGS sequence"/>
</dbReference>
<organism evidence="10 11">
    <name type="scientific">Pelagicoccus mobilis</name>
    <dbReference type="NCBI Taxonomy" id="415221"/>
    <lineage>
        <taxon>Bacteria</taxon>
        <taxon>Pseudomonadati</taxon>
        <taxon>Verrucomicrobiota</taxon>
        <taxon>Opitutia</taxon>
        <taxon>Puniceicoccales</taxon>
        <taxon>Pelagicoccaceae</taxon>
        <taxon>Pelagicoccus</taxon>
    </lineage>
</organism>
<feature type="domain" description="TonB-dependent receptor-like beta-barrel" evidence="9">
    <location>
        <begin position="279"/>
        <end position="728"/>
    </location>
</feature>
<keyword evidence="7" id="KW-0998">Cell outer membrane</keyword>
<evidence type="ECO:0000256" key="6">
    <source>
        <dbReference type="ARBA" id="ARBA00023136"/>
    </source>
</evidence>
<keyword evidence="3" id="KW-1134">Transmembrane beta strand</keyword>
<evidence type="ECO:0000259" key="9">
    <source>
        <dbReference type="Pfam" id="PF00593"/>
    </source>
</evidence>
<dbReference type="InterPro" id="IPR000531">
    <property type="entry name" value="Beta-barrel_TonB"/>
</dbReference>
<evidence type="ECO:0000256" key="7">
    <source>
        <dbReference type="ARBA" id="ARBA00023237"/>
    </source>
</evidence>
<keyword evidence="4" id="KW-0812">Transmembrane</keyword>
<comment type="subcellular location">
    <subcellularLocation>
        <location evidence="1">Cell outer membrane</location>
        <topology evidence="1">Multi-pass membrane protein</topology>
    </subcellularLocation>
</comment>
<evidence type="ECO:0000256" key="4">
    <source>
        <dbReference type="ARBA" id="ARBA00022692"/>
    </source>
</evidence>
<dbReference type="SUPFAM" id="SSF56935">
    <property type="entry name" value="Porins"/>
    <property type="match status" value="1"/>
</dbReference>
<dbReference type="InterPro" id="IPR037066">
    <property type="entry name" value="Plug_dom_sf"/>
</dbReference>
<dbReference type="InterPro" id="IPR039426">
    <property type="entry name" value="TonB-dep_rcpt-like"/>
</dbReference>
<dbReference type="Pfam" id="PF00593">
    <property type="entry name" value="TonB_dep_Rec_b-barrel"/>
    <property type="match status" value="1"/>
</dbReference>
<proteinExistence type="predicted"/>
<keyword evidence="8" id="KW-0732">Signal</keyword>
<dbReference type="EMBL" id="JAENIL010000054">
    <property type="protein sequence ID" value="MBK1879679.1"/>
    <property type="molecule type" value="Genomic_DNA"/>
</dbReference>
<evidence type="ECO:0000256" key="3">
    <source>
        <dbReference type="ARBA" id="ARBA00022452"/>
    </source>
</evidence>
<dbReference type="PANTHER" id="PTHR32552:SF82">
    <property type="entry name" value="FCUA PROTEIN"/>
    <property type="match status" value="1"/>
</dbReference>
<evidence type="ECO:0000313" key="10">
    <source>
        <dbReference type="EMBL" id="MBK1879679.1"/>
    </source>
</evidence>
<keyword evidence="11" id="KW-1185">Reference proteome</keyword>
<evidence type="ECO:0000256" key="5">
    <source>
        <dbReference type="ARBA" id="ARBA00023077"/>
    </source>
</evidence>
<evidence type="ECO:0000313" key="11">
    <source>
        <dbReference type="Proteomes" id="UP000617628"/>
    </source>
</evidence>
<dbReference type="InterPro" id="IPR036942">
    <property type="entry name" value="Beta-barrel_TonB_sf"/>
</dbReference>
<accession>A0A934VTM7</accession>
<dbReference type="GO" id="GO:0015344">
    <property type="term" value="F:siderophore uptake transmembrane transporter activity"/>
    <property type="evidence" value="ECO:0007669"/>
    <property type="project" value="TreeGrafter"/>
</dbReference>
<dbReference type="Gene3D" id="2.170.130.10">
    <property type="entry name" value="TonB-dependent receptor, plug domain"/>
    <property type="match status" value="1"/>
</dbReference>
<feature type="chain" id="PRO_5036910398" evidence="8">
    <location>
        <begin position="27"/>
        <end position="772"/>
    </location>
</feature>